<dbReference type="SUPFAM" id="SSF46785">
    <property type="entry name" value="Winged helix' DNA-binding domain"/>
    <property type="match status" value="1"/>
</dbReference>
<keyword evidence="1" id="KW-0805">Transcription regulation</keyword>
<dbReference type="Proteomes" id="UP000479756">
    <property type="component" value="Unassembled WGS sequence"/>
</dbReference>
<dbReference type="CDD" id="cd00090">
    <property type="entry name" value="HTH_ARSR"/>
    <property type="match status" value="1"/>
</dbReference>
<evidence type="ECO:0000256" key="1">
    <source>
        <dbReference type="ARBA" id="ARBA00023015"/>
    </source>
</evidence>
<dbReference type="Gene3D" id="1.10.10.10">
    <property type="entry name" value="Winged helix-like DNA-binding domain superfamily/Winged helix DNA-binding domain"/>
    <property type="match status" value="1"/>
</dbReference>
<dbReference type="PANTHER" id="PTHR43132">
    <property type="entry name" value="ARSENICAL RESISTANCE OPERON REPRESSOR ARSR-RELATED"/>
    <property type="match status" value="1"/>
</dbReference>
<dbReference type="InterPro" id="IPR036388">
    <property type="entry name" value="WH-like_DNA-bd_sf"/>
</dbReference>
<gene>
    <name evidence="5" type="ORF">G3T37_09140</name>
</gene>
<dbReference type="PRINTS" id="PR00778">
    <property type="entry name" value="HTHARSR"/>
</dbReference>
<evidence type="ECO:0000256" key="2">
    <source>
        <dbReference type="ARBA" id="ARBA00023125"/>
    </source>
</evidence>
<dbReference type="InterPro" id="IPR001845">
    <property type="entry name" value="HTH_ArsR_DNA-bd_dom"/>
</dbReference>
<keyword evidence="3" id="KW-0804">Transcription</keyword>
<keyword evidence="2" id="KW-0238">DNA-binding</keyword>
<proteinExistence type="predicted"/>
<evidence type="ECO:0000256" key="3">
    <source>
        <dbReference type="ARBA" id="ARBA00023163"/>
    </source>
</evidence>
<dbReference type="PROSITE" id="PS50987">
    <property type="entry name" value="HTH_ARSR_2"/>
    <property type="match status" value="1"/>
</dbReference>
<accession>A0A7C9TRI7</accession>
<name>A0A7C9TRI7_9MICO</name>
<protein>
    <submittedName>
        <fullName evidence="5">Winged helix-turn-helix transcriptional regulator</fullName>
    </submittedName>
</protein>
<dbReference type="InterPro" id="IPR011991">
    <property type="entry name" value="ArsR-like_HTH"/>
</dbReference>
<sequence>MSPGRLANPDLFAAIGDARRRAILELLSRGECSVGRIATEMGIAQPSVTQHLAVLREVGLVAAEKRGTSSIYRLVPGPLEAVVSWIGTLSQ</sequence>
<dbReference type="RefSeq" id="WP_163473285.1">
    <property type="nucleotide sequence ID" value="NZ_JAAGWZ010000002.1"/>
</dbReference>
<comment type="caution">
    <text evidence="5">The sequence shown here is derived from an EMBL/GenBank/DDBJ whole genome shotgun (WGS) entry which is preliminary data.</text>
</comment>
<dbReference type="GO" id="GO:0003700">
    <property type="term" value="F:DNA-binding transcription factor activity"/>
    <property type="evidence" value="ECO:0007669"/>
    <property type="project" value="InterPro"/>
</dbReference>
<dbReference type="InterPro" id="IPR036390">
    <property type="entry name" value="WH_DNA-bd_sf"/>
</dbReference>
<organism evidence="5 6">
    <name type="scientific">Galbitalea soli</name>
    <dbReference type="NCBI Taxonomy" id="1268042"/>
    <lineage>
        <taxon>Bacteria</taxon>
        <taxon>Bacillati</taxon>
        <taxon>Actinomycetota</taxon>
        <taxon>Actinomycetes</taxon>
        <taxon>Micrococcales</taxon>
        <taxon>Microbacteriaceae</taxon>
        <taxon>Galbitalea</taxon>
    </lineage>
</organism>
<dbReference type="NCBIfam" id="NF033788">
    <property type="entry name" value="HTH_metalloreg"/>
    <property type="match status" value="1"/>
</dbReference>
<dbReference type="InterPro" id="IPR051011">
    <property type="entry name" value="Metal_resp_trans_reg"/>
</dbReference>
<evidence type="ECO:0000313" key="6">
    <source>
        <dbReference type="Proteomes" id="UP000479756"/>
    </source>
</evidence>
<keyword evidence="6" id="KW-1185">Reference proteome</keyword>
<dbReference type="PANTHER" id="PTHR43132:SF2">
    <property type="entry name" value="ARSENICAL RESISTANCE OPERON REPRESSOR ARSR-RELATED"/>
    <property type="match status" value="1"/>
</dbReference>
<dbReference type="EMBL" id="JAAGWZ010000002">
    <property type="protein sequence ID" value="NEM91520.1"/>
    <property type="molecule type" value="Genomic_DNA"/>
</dbReference>
<evidence type="ECO:0000259" key="4">
    <source>
        <dbReference type="PROSITE" id="PS50987"/>
    </source>
</evidence>
<feature type="domain" description="HTH arsR-type" evidence="4">
    <location>
        <begin position="1"/>
        <end position="91"/>
    </location>
</feature>
<evidence type="ECO:0000313" key="5">
    <source>
        <dbReference type="EMBL" id="NEM91520.1"/>
    </source>
</evidence>
<dbReference type="GO" id="GO:0003677">
    <property type="term" value="F:DNA binding"/>
    <property type="evidence" value="ECO:0007669"/>
    <property type="project" value="UniProtKB-KW"/>
</dbReference>
<dbReference type="AlphaFoldDB" id="A0A7C9TRI7"/>
<dbReference type="Pfam" id="PF01022">
    <property type="entry name" value="HTH_5"/>
    <property type="match status" value="1"/>
</dbReference>
<dbReference type="SMART" id="SM00418">
    <property type="entry name" value="HTH_ARSR"/>
    <property type="match status" value="1"/>
</dbReference>
<reference evidence="5 6" key="1">
    <citation type="journal article" date="2014" name="Int. J. Syst. Evol. Microbiol.">
        <title>Description of Galbitalea soli gen. nov., sp. nov., and Frondihabitans sucicola sp. nov.</title>
        <authorList>
            <person name="Kim S.J."/>
            <person name="Lim J.M."/>
            <person name="Ahn J.H."/>
            <person name="Weon H.Y."/>
            <person name="Hamada M."/>
            <person name="Suzuki K."/>
            <person name="Ahn T.Y."/>
            <person name="Kwon S.W."/>
        </authorList>
    </citation>
    <scope>NUCLEOTIDE SEQUENCE [LARGE SCALE GENOMIC DNA]</scope>
    <source>
        <strain evidence="5 6">NBRC 108727</strain>
    </source>
</reference>